<sequence length="53" mass="5935">MADVELKKIDMSETSDLEQDVQSIVDAGAQTGYELRSTFTVEHFLVLVFLKEG</sequence>
<organism evidence="1 2">
    <name type="scientific">Elongatibacter sediminis</name>
    <dbReference type="NCBI Taxonomy" id="3119006"/>
    <lineage>
        <taxon>Bacteria</taxon>
        <taxon>Pseudomonadati</taxon>
        <taxon>Pseudomonadota</taxon>
        <taxon>Gammaproteobacteria</taxon>
        <taxon>Chromatiales</taxon>
        <taxon>Wenzhouxiangellaceae</taxon>
        <taxon>Elongatibacter</taxon>
    </lineage>
</organism>
<evidence type="ECO:0000313" key="2">
    <source>
        <dbReference type="Proteomes" id="UP001359886"/>
    </source>
</evidence>
<accession>A0AAW9RGL8</accession>
<protein>
    <submittedName>
        <fullName evidence="1">Uncharacterized protein</fullName>
    </submittedName>
</protein>
<keyword evidence="2" id="KW-1185">Reference proteome</keyword>
<gene>
    <name evidence="1" type="ORF">V3330_17485</name>
</gene>
<dbReference type="Proteomes" id="UP001359886">
    <property type="component" value="Unassembled WGS sequence"/>
</dbReference>
<dbReference type="EMBL" id="JAZHOG010000014">
    <property type="protein sequence ID" value="MEJ8569423.1"/>
    <property type="molecule type" value="Genomic_DNA"/>
</dbReference>
<evidence type="ECO:0000313" key="1">
    <source>
        <dbReference type="EMBL" id="MEJ8569423.1"/>
    </source>
</evidence>
<reference evidence="1 2" key="1">
    <citation type="submission" date="2024-02" db="EMBL/GenBank/DDBJ databases">
        <title>A novel Wenzhouxiangellaceae bacterium, isolated from coastal sediments.</title>
        <authorList>
            <person name="Du Z.-J."/>
            <person name="Ye Y.-Q."/>
            <person name="Zhang X.-Y."/>
        </authorList>
    </citation>
    <scope>NUCLEOTIDE SEQUENCE [LARGE SCALE GENOMIC DNA]</scope>
    <source>
        <strain evidence="1 2">CH-27</strain>
    </source>
</reference>
<proteinExistence type="predicted"/>
<dbReference type="AlphaFoldDB" id="A0AAW9RGL8"/>
<comment type="caution">
    <text evidence="1">The sequence shown here is derived from an EMBL/GenBank/DDBJ whole genome shotgun (WGS) entry which is preliminary data.</text>
</comment>
<name>A0AAW9RGL8_9GAMM</name>